<protein>
    <submittedName>
        <fullName evidence="1">Uncharacterized protein</fullName>
    </submittedName>
</protein>
<comment type="caution">
    <text evidence="1">The sequence shown here is derived from an EMBL/GenBank/DDBJ whole genome shotgun (WGS) entry which is preliminary data.</text>
</comment>
<gene>
    <name evidence="1" type="ORF">N1851_012989</name>
</gene>
<dbReference type="AlphaFoldDB" id="A0AA47MVN5"/>
<dbReference type="EMBL" id="JAOPHQ010002297">
    <property type="protein sequence ID" value="KAK0147538.1"/>
    <property type="molecule type" value="Genomic_DNA"/>
</dbReference>
<accession>A0AA47MVN5</accession>
<proteinExistence type="predicted"/>
<dbReference type="Proteomes" id="UP001174136">
    <property type="component" value="Unassembled WGS sequence"/>
</dbReference>
<organism evidence="1 2">
    <name type="scientific">Merluccius polli</name>
    <name type="common">Benguela hake</name>
    <name type="synonym">Merluccius cadenati</name>
    <dbReference type="NCBI Taxonomy" id="89951"/>
    <lineage>
        <taxon>Eukaryota</taxon>
        <taxon>Metazoa</taxon>
        <taxon>Chordata</taxon>
        <taxon>Craniata</taxon>
        <taxon>Vertebrata</taxon>
        <taxon>Euteleostomi</taxon>
        <taxon>Actinopterygii</taxon>
        <taxon>Neopterygii</taxon>
        <taxon>Teleostei</taxon>
        <taxon>Neoteleostei</taxon>
        <taxon>Acanthomorphata</taxon>
        <taxon>Zeiogadaria</taxon>
        <taxon>Gadariae</taxon>
        <taxon>Gadiformes</taxon>
        <taxon>Gadoidei</taxon>
        <taxon>Merlucciidae</taxon>
        <taxon>Merluccius</taxon>
    </lineage>
</organism>
<evidence type="ECO:0000313" key="2">
    <source>
        <dbReference type="Proteomes" id="UP001174136"/>
    </source>
</evidence>
<reference evidence="1" key="1">
    <citation type="journal article" date="2023" name="Front. Mar. Sci.">
        <title>A new Merluccius polli reference genome to investigate the effects of global change in West African waters.</title>
        <authorList>
            <person name="Mateo J.L."/>
            <person name="Blanco-Fernandez C."/>
            <person name="Garcia-Vazquez E."/>
            <person name="Machado-Schiaffino G."/>
        </authorList>
    </citation>
    <scope>NUCLEOTIDE SEQUENCE</scope>
    <source>
        <strain evidence="1">C29</strain>
        <tissue evidence="1">Fin</tissue>
    </source>
</reference>
<evidence type="ECO:0000313" key="1">
    <source>
        <dbReference type="EMBL" id="KAK0147538.1"/>
    </source>
</evidence>
<name>A0AA47MVN5_MERPO</name>
<sequence length="75" mass="8722">MLQLPPPKLVQDVTTRWNSSYDMLERYLMQQTAVYSVLTEKTIRQGHHHPDCSPCNCDRRCDPCFQASKDSHNKA</sequence>
<keyword evidence="2" id="KW-1185">Reference proteome</keyword>